<dbReference type="Gene3D" id="3.40.50.1400">
    <property type="match status" value="2"/>
</dbReference>
<protein>
    <recommendedName>
        <fullName evidence="5">Cobalamin biosynthesis protein CbiX</fullName>
    </recommendedName>
</protein>
<dbReference type="OrthoDB" id="7345302at2"/>
<dbReference type="RefSeq" id="WP_058890231.1">
    <property type="nucleotide sequence ID" value="NZ_LQBL01000005.1"/>
</dbReference>
<dbReference type="STRING" id="767452.AVL62_13265"/>
<accession>A0A0W8IBR7</accession>
<dbReference type="InterPro" id="IPR050963">
    <property type="entry name" value="Sirohydro_Cobaltochel/CbiX"/>
</dbReference>
<organism evidence="3 4">
    <name type="scientific">Serinicoccus chungangensis</name>
    <dbReference type="NCBI Taxonomy" id="767452"/>
    <lineage>
        <taxon>Bacteria</taxon>
        <taxon>Bacillati</taxon>
        <taxon>Actinomycetota</taxon>
        <taxon>Actinomycetes</taxon>
        <taxon>Micrococcales</taxon>
        <taxon>Ornithinimicrobiaceae</taxon>
        <taxon>Serinicoccus</taxon>
    </lineage>
</organism>
<evidence type="ECO:0000256" key="1">
    <source>
        <dbReference type="ARBA" id="ARBA00022723"/>
    </source>
</evidence>
<keyword evidence="2" id="KW-0456">Lyase</keyword>
<evidence type="ECO:0008006" key="5">
    <source>
        <dbReference type="Google" id="ProtNLM"/>
    </source>
</evidence>
<evidence type="ECO:0000313" key="4">
    <source>
        <dbReference type="Proteomes" id="UP000054837"/>
    </source>
</evidence>
<dbReference type="GO" id="GO:0016829">
    <property type="term" value="F:lyase activity"/>
    <property type="evidence" value="ECO:0007669"/>
    <property type="project" value="UniProtKB-KW"/>
</dbReference>
<dbReference type="EMBL" id="LQBL01000005">
    <property type="protein sequence ID" value="KUG57396.1"/>
    <property type="molecule type" value="Genomic_DNA"/>
</dbReference>
<dbReference type="GO" id="GO:0046872">
    <property type="term" value="F:metal ion binding"/>
    <property type="evidence" value="ECO:0007669"/>
    <property type="project" value="UniProtKB-KW"/>
</dbReference>
<reference evidence="3 4" key="1">
    <citation type="submission" date="2015-12" db="EMBL/GenBank/DDBJ databases">
        <title>Serinicoccus chungangenesis strain CD08_5 genome sequencing and assembly.</title>
        <authorList>
            <person name="Chander A.M."/>
            <person name="Kaur G."/>
            <person name="Nair G.R."/>
            <person name="Dhawan D.K."/>
            <person name="Kochhar R.K."/>
            <person name="Mayilraj S."/>
            <person name="Bhadada S.K."/>
        </authorList>
    </citation>
    <scope>NUCLEOTIDE SEQUENCE [LARGE SCALE GENOMIC DNA]</scope>
    <source>
        <strain evidence="3 4">CD08_5</strain>
    </source>
</reference>
<dbReference type="CDD" id="cd03416">
    <property type="entry name" value="CbiX_SirB_N"/>
    <property type="match status" value="1"/>
</dbReference>
<dbReference type="Pfam" id="PF01903">
    <property type="entry name" value="CbiX"/>
    <property type="match status" value="2"/>
</dbReference>
<name>A0A0W8IBR7_9MICO</name>
<dbReference type="PANTHER" id="PTHR33542">
    <property type="entry name" value="SIROHYDROCHLORIN FERROCHELATASE, CHLOROPLASTIC"/>
    <property type="match status" value="1"/>
</dbReference>
<proteinExistence type="predicted"/>
<keyword evidence="4" id="KW-1185">Reference proteome</keyword>
<evidence type="ECO:0000256" key="2">
    <source>
        <dbReference type="ARBA" id="ARBA00023239"/>
    </source>
</evidence>
<dbReference type="PANTHER" id="PTHR33542:SF5">
    <property type="entry name" value="FERROCHELATASE CHE1"/>
    <property type="match status" value="1"/>
</dbReference>
<keyword evidence="1" id="KW-0479">Metal-binding</keyword>
<evidence type="ECO:0000313" key="3">
    <source>
        <dbReference type="EMBL" id="KUG57396.1"/>
    </source>
</evidence>
<dbReference type="SUPFAM" id="SSF53800">
    <property type="entry name" value="Chelatase"/>
    <property type="match status" value="1"/>
</dbReference>
<gene>
    <name evidence="3" type="ORF">AVL62_13265</name>
</gene>
<comment type="caution">
    <text evidence="3">The sequence shown here is derived from an EMBL/GenBank/DDBJ whole genome shotgun (WGS) entry which is preliminary data.</text>
</comment>
<dbReference type="InterPro" id="IPR002762">
    <property type="entry name" value="CbiX-like"/>
</dbReference>
<sequence length="239" mass="24196">MSRPLVVAAHGTASPEGQAVVRGCADRAAAALGMPLPAVVGYVDVCGPTLDEVLADVTDPVVVPFFLASGYHVRHDVPSALEEVPGSTLTPALGAADEVVDALVDRVREADAEADAVLVVGAGSSVDAARAEVARVAELVGSRVGADTATAFLSGPGPRAACALTALRIAGHTRVVLATHLLSPGYFATKARRVAEAGGAVATGPLGTHDLLRDLVVRRYREAVAESSGHSHAEGVPLP</sequence>
<dbReference type="Proteomes" id="UP000054837">
    <property type="component" value="Unassembled WGS sequence"/>
</dbReference>
<dbReference type="AlphaFoldDB" id="A0A0W8IBR7"/>